<proteinExistence type="inferred from homology"/>
<evidence type="ECO:0000256" key="4">
    <source>
        <dbReference type="SAM" id="MobiDB-lite"/>
    </source>
</evidence>
<evidence type="ECO:0000313" key="6">
    <source>
        <dbReference type="EMBL" id="RXH70613.1"/>
    </source>
</evidence>
<dbReference type="PANTHER" id="PTHR32258">
    <property type="entry name" value="PROTEIN NETWORKED 4A"/>
    <property type="match status" value="1"/>
</dbReference>
<accession>A0A498HNX6</accession>
<protein>
    <recommendedName>
        <fullName evidence="5">NAB domain-containing protein</fullName>
    </recommendedName>
</protein>
<reference evidence="6 7" key="1">
    <citation type="submission" date="2018-10" db="EMBL/GenBank/DDBJ databases">
        <title>A high-quality apple genome assembly.</title>
        <authorList>
            <person name="Hu J."/>
        </authorList>
    </citation>
    <scope>NUCLEOTIDE SEQUENCE [LARGE SCALE GENOMIC DNA]</scope>
    <source>
        <strain evidence="7">cv. HFTH1</strain>
        <tissue evidence="6">Young leaf</tissue>
    </source>
</reference>
<feature type="coiled-coil region" evidence="3">
    <location>
        <begin position="272"/>
        <end position="572"/>
    </location>
</feature>
<feature type="region of interest" description="Disordered" evidence="4">
    <location>
        <begin position="1690"/>
        <end position="1720"/>
    </location>
</feature>
<feature type="coiled-coil region" evidence="3">
    <location>
        <begin position="1291"/>
        <end position="1325"/>
    </location>
</feature>
<name>A0A498HNX6_MALDO</name>
<dbReference type="GO" id="GO:0005886">
    <property type="term" value="C:plasma membrane"/>
    <property type="evidence" value="ECO:0007669"/>
    <property type="project" value="TreeGrafter"/>
</dbReference>
<dbReference type="GO" id="GO:0051015">
    <property type="term" value="F:actin filament binding"/>
    <property type="evidence" value="ECO:0007669"/>
    <property type="project" value="TreeGrafter"/>
</dbReference>
<feature type="coiled-coil region" evidence="3">
    <location>
        <begin position="821"/>
        <end position="890"/>
    </location>
</feature>
<gene>
    <name evidence="6" type="ORF">DVH24_013359</name>
</gene>
<dbReference type="Gene3D" id="1.20.5.110">
    <property type="match status" value="1"/>
</dbReference>
<dbReference type="EMBL" id="RDQH01000342">
    <property type="protein sequence ID" value="RXH70613.1"/>
    <property type="molecule type" value="Genomic_DNA"/>
</dbReference>
<dbReference type="InterPro" id="IPR051861">
    <property type="entry name" value="NET_actin-binding_domain"/>
</dbReference>
<dbReference type="PROSITE" id="PS51774">
    <property type="entry name" value="NAB"/>
    <property type="match status" value="1"/>
</dbReference>
<feature type="coiled-coil region" evidence="3">
    <location>
        <begin position="1540"/>
        <end position="1588"/>
    </location>
</feature>
<keyword evidence="1 3" id="KW-0175">Coiled coil</keyword>
<feature type="domain" description="NAB" evidence="5">
    <location>
        <begin position="13"/>
        <end position="135"/>
    </location>
</feature>
<dbReference type="PANTHER" id="PTHR32258:SF6">
    <property type="entry name" value="PROTEIN NETWORKED 1A"/>
    <property type="match status" value="1"/>
</dbReference>
<feature type="coiled-coil region" evidence="3">
    <location>
        <begin position="1137"/>
        <end position="1192"/>
    </location>
</feature>
<dbReference type="Proteomes" id="UP000290289">
    <property type="component" value="Chromosome 16"/>
</dbReference>
<comment type="caution">
    <text evidence="6">The sequence shown here is derived from an EMBL/GenBank/DDBJ whole genome shotgun (WGS) entry which is preliminary data.</text>
</comment>
<evidence type="ECO:0000313" key="7">
    <source>
        <dbReference type="Proteomes" id="UP000290289"/>
    </source>
</evidence>
<organism evidence="6 7">
    <name type="scientific">Malus domestica</name>
    <name type="common">Apple</name>
    <name type="synonym">Pyrus malus</name>
    <dbReference type="NCBI Taxonomy" id="3750"/>
    <lineage>
        <taxon>Eukaryota</taxon>
        <taxon>Viridiplantae</taxon>
        <taxon>Streptophyta</taxon>
        <taxon>Embryophyta</taxon>
        <taxon>Tracheophyta</taxon>
        <taxon>Spermatophyta</taxon>
        <taxon>Magnoliopsida</taxon>
        <taxon>eudicotyledons</taxon>
        <taxon>Gunneridae</taxon>
        <taxon>Pentapetalae</taxon>
        <taxon>rosids</taxon>
        <taxon>fabids</taxon>
        <taxon>Rosales</taxon>
        <taxon>Rosaceae</taxon>
        <taxon>Amygdaloideae</taxon>
        <taxon>Maleae</taxon>
        <taxon>Malus</taxon>
    </lineage>
</organism>
<keyword evidence="7" id="KW-1185">Reference proteome</keyword>
<dbReference type="Pfam" id="PF07765">
    <property type="entry name" value="KIP1"/>
    <property type="match status" value="1"/>
</dbReference>
<evidence type="ECO:0000259" key="5">
    <source>
        <dbReference type="PROSITE" id="PS51774"/>
    </source>
</evidence>
<comment type="similarity">
    <text evidence="2">Belongs to the NET family.</text>
</comment>
<dbReference type="InterPro" id="IPR011684">
    <property type="entry name" value="NAB"/>
</dbReference>
<dbReference type="STRING" id="3750.A0A498HNX6"/>
<feature type="compositionally biased region" description="Polar residues" evidence="4">
    <location>
        <begin position="1691"/>
        <end position="1716"/>
    </location>
</feature>
<feature type="coiled-coil region" evidence="3">
    <location>
        <begin position="608"/>
        <end position="733"/>
    </location>
</feature>
<dbReference type="Gene3D" id="1.10.287.1490">
    <property type="match status" value="1"/>
</dbReference>
<evidence type="ECO:0000256" key="2">
    <source>
        <dbReference type="ARBA" id="ARBA00038006"/>
    </source>
</evidence>
<feature type="region of interest" description="Disordered" evidence="4">
    <location>
        <begin position="154"/>
        <end position="192"/>
    </location>
</feature>
<evidence type="ECO:0000256" key="3">
    <source>
        <dbReference type="SAM" id="Coils"/>
    </source>
</evidence>
<feature type="coiled-coil region" evidence="3">
    <location>
        <begin position="758"/>
        <end position="785"/>
    </location>
</feature>
<evidence type="ECO:0000256" key="1">
    <source>
        <dbReference type="ARBA" id="ARBA00023054"/>
    </source>
</evidence>
<feature type="coiled-coil region" evidence="3">
    <location>
        <begin position="1386"/>
        <end position="1504"/>
    </location>
</feature>
<sequence>MATMLHSESRRLYSWWWDSHIPKNSKWLQENLTGLDIFHTIFCIHTPACAIECIFADGCPWIFHATFVIDPKSYYADMDSKVKAMIKLIEEDADSFARRAEMYYKKRPELMKLVEEFYRAYRALAERYDHATVELRHAHRTMAEAFPNQVPYVLADESPSGSSGPDVGPHTPEMPHPVRSLFNPDDLHKDTLGLSSTNLQALKRNGGNSADSNSGISRRGLKQFTEMFTPGEVPNSSKGAVEGRMREGLNFHEAEDIKHQFQNGYFQLTSENQSLKTQVLSQSERAAKAETEVQALKKTLDEIQSEKDAVLLQYEQSLEKLSTLGRELDDAQTAVGGLDERASKADIETKILKEALVELEAERDAGLLQYNHCLERISSLETMLSFSQRDAKGLNERAVKAETEAQKLKQELSKLQAEKEDFFLQYKQCLEKISALETKISVSEENVRMLNEQIERAEGEVKTLKESLAILMEEKEAAALQYERCMDTIAKMESEISQAQADAKRLNSEVLTGAAKLKSAEEQCDLLERSNHSLRLEADGLLKKITSKDQELSEKNDQMEKLQILMQEEHLQFVQAEATLHALQKLHCQSQNDQKALALEFKNGLQMLKDLEIRKNGMEDDAQRVKEENKSLSELNLSCTVSIKNLQDEIFNIKEMKEKLELEVAVKSDQSNALQQHILHLEEEIKGLNRRYQAMVKQVESAGLNPECFESSVKDLQSEKSKLEDICTREKEQRELLYEKLKDMGKLSKENAILESSLLGLNTELEGLREAVKQLQASCQFLQGEKSTLVAEKALLLSQLQIITQNMQTLFERNTLLDNSLSVANIELERFRARSNSLEELCQSLNNEKSNLLNERGTLVFQLKDVEERLRNLEKRFTKLEKKYSNLEKEKGSTLNALEELRGSLLAEKRERASYIRSSEARFAGLENNVHLMQEERKLGKKDFEEELDKALNAQIEIFILQKFIEDLEEKNLSLFIECQRHVEKSKFSSKLISELENENLELQVEEQFLVEEIDKLRLGIRQVLRALEVEPDRHDDKTEPGKVNVPHVLNTIKDLKTSLLRSKDEEQQLLVEKSVLLSVLGQMRLEGAETETEKQFFEGEYEIMINHCSMLQKEKHDLLEMTRELRLEVTEKEHKEEILEAQLVTLQCKLANLENNDMVLQEENYKVLEDKRSLLKDLLDLKEENQMLEEDNIVNFHEALAFSTLSLVLESFATEKAAELKALTEDLNSQFVINNNLKEAVGILEEQLVMKEVENLHLSETVELLDKELCDSKDLNGQLSHQISVGNDSLKQKTMKLLDAEEKLKRTEDLNVELCRRVQELKMDIEESKLMQQNCKKQILELSEDSTSQKKEINSLCEANEILKNEILSNVIEKEVENLHLNETAQLLHEELREVKDSKDQLNHQILAGKDSLKQKTMELSEVEEKLRKAEDLNVELCRTVQELMMEHEDSNLLRENCERQILELSKDNSNQKNEIEILREANETLEKEVGMLSEVIEEYRSREEYLSSELQERSNDFELWEAEAATFFFDLQVSAVREAFLENTVHELTDVCESLKDESAAKSVEVKQMKERVSSLEGEVGELMGQLSAYVPVVASLRENVASLQHSTVLRSKLLVERNQQYKGVEPPNHLHENSCQHSTASVPHGISELAEMQTMIKEVEKMFVEETERLVMEPFEKAMVEEIERLSTQESTKNSNGSVEIEELQSNGTSLQEKCSKSEEMKLGKEFTGENLKLLKTKSDNGIWMKDIPLDHVSDCSSHGKSRRGTGGADNQMLELWETGEQYSHQDPVPNEKQNQASARMEDLTPSHRFTDSEPMIQNFTSEVQAEKELGIDKREVSFRRPHHESKKEKILERLASDAQKLTSLQTIARDLDKKMETSKKGKRANGIEYETVKRHLVEVEEAVVQLVETNDQLKKNIEESPSLDEQTSIELEEAGNVRRERVVKEASKGSEKIGRLQFELQNIHYILLKLEDENKKKGRHGFYVSRTGVLLRDFIYSGRNSERRKKGCVCGCMRPSTNGE</sequence>